<dbReference type="Proteomes" id="UP001141629">
    <property type="component" value="Unassembled WGS sequence"/>
</dbReference>
<keyword evidence="3" id="KW-1185">Reference proteome</keyword>
<dbReference type="EMBL" id="JACKVK010000008">
    <property type="protein sequence ID" value="MCV7421961.1"/>
    <property type="molecule type" value="Genomic_DNA"/>
</dbReference>
<evidence type="ECO:0000313" key="2">
    <source>
        <dbReference type="EMBL" id="MCV7421961.1"/>
    </source>
</evidence>
<accession>A0A9X2Z3Q9</accession>
<proteinExistence type="predicted"/>
<gene>
    <name evidence="2" type="ORF">H7K45_15535</name>
</gene>
<organism evidence="2 3">
    <name type="scientific">Mycobacterium yunnanensis</name>
    <dbReference type="NCBI Taxonomy" id="368477"/>
    <lineage>
        <taxon>Bacteria</taxon>
        <taxon>Bacillati</taxon>
        <taxon>Actinomycetota</taxon>
        <taxon>Actinomycetes</taxon>
        <taxon>Mycobacteriales</taxon>
        <taxon>Mycobacteriaceae</taxon>
        <taxon>Mycobacterium</taxon>
    </lineage>
</organism>
<comment type="caution">
    <text evidence="2">The sequence shown here is derived from an EMBL/GenBank/DDBJ whole genome shotgun (WGS) entry which is preliminary data.</text>
</comment>
<protein>
    <submittedName>
        <fullName evidence="2">Uncharacterized protein</fullName>
    </submittedName>
</protein>
<sequence>MSYVGVHRKQFIEAASAPVERHRSTRAALASFFVLLSLCASLSLLRLNVGTPGGGSIDRWTFGSGELRIAMALDGFDVLRHGGNESPLALTSRGLTLGTASETNSATYLQRRMPGTVNRIGATAYFEPALPGATGQVALLVSASPLSTDASKFLAEVPNMAIHFVFDSETWFMSVWRHQGGQDVLGVGRFATPLLGERSVEVIRRDDEVSIALPNGESVNFRDPRIASWSSEWATWELYEKGPGIKPAVLTQIWAGWEK</sequence>
<name>A0A9X2Z3Q9_9MYCO</name>
<reference evidence="2" key="1">
    <citation type="submission" date="2020-07" db="EMBL/GenBank/DDBJ databases">
        <authorList>
            <person name="Pettersson B.M.F."/>
            <person name="Behra P.R.K."/>
            <person name="Ramesh M."/>
            <person name="Das S."/>
            <person name="Dasgupta S."/>
            <person name="Kirsebom L.A."/>
        </authorList>
    </citation>
    <scope>NUCLEOTIDE SEQUENCE</scope>
    <source>
        <strain evidence="2">DSM 44838</strain>
    </source>
</reference>
<dbReference type="RefSeq" id="WP_263996707.1">
    <property type="nucleotide sequence ID" value="NZ_JACKVK010000008.1"/>
</dbReference>
<feature type="transmembrane region" description="Helical" evidence="1">
    <location>
        <begin position="27"/>
        <end position="47"/>
    </location>
</feature>
<reference evidence="2" key="2">
    <citation type="journal article" date="2022" name="BMC Genomics">
        <title>Comparative genome analysis of mycobacteria focusing on tRNA and non-coding RNA.</title>
        <authorList>
            <person name="Behra P.R.K."/>
            <person name="Pettersson B.M.F."/>
            <person name="Ramesh M."/>
            <person name="Das S."/>
            <person name="Dasgupta S."/>
            <person name="Kirsebom L.A."/>
        </authorList>
    </citation>
    <scope>NUCLEOTIDE SEQUENCE</scope>
    <source>
        <strain evidence="2">DSM 44838</strain>
    </source>
</reference>
<keyword evidence="1" id="KW-0472">Membrane</keyword>
<dbReference type="AlphaFoldDB" id="A0A9X2Z3Q9"/>
<keyword evidence="1" id="KW-1133">Transmembrane helix</keyword>
<evidence type="ECO:0000256" key="1">
    <source>
        <dbReference type="SAM" id="Phobius"/>
    </source>
</evidence>
<evidence type="ECO:0000313" key="3">
    <source>
        <dbReference type="Proteomes" id="UP001141629"/>
    </source>
</evidence>
<keyword evidence="1" id="KW-0812">Transmembrane</keyword>